<keyword evidence="3" id="KW-1185">Reference proteome</keyword>
<evidence type="ECO:0000313" key="2">
    <source>
        <dbReference type="EMBL" id="MDT0330877.1"/>
    </source>
</evidence>
<sequence length="165" mass="18371">MTKTTLRGGRRPPSKVVPSRVDLGRLLSNPGRYAAALEALWAKLPSLDTALPPKEPRQAPQTRQRPTDKHIEAIVTGYQEGATIRQLAIKHRIGRVTVSKILKQNGVKMRGTGLTSQQLDDAERLYADGWSLAKIADRFSVDSKTVWNRLAERGVKMRDTHGRPT</sequence>
<dbReference type="Proteomes" id="UP001183390">
    <property type="component" value="Unassembled WGS sequence"/>
</dbReference>
<evidence type="ECO:0000313" key="3">
    <source>
        <dbReference type="Proteomes" id="UP001183390"/>
    </source>
</evidence>
<comment type="caution">
    <text evidence="2">The sequence shown here is derived from an EMBL/GenBank/DDBJ whole genome shotgun (WGS) entry which is preliminary data.</text>
</comment>
<gene>
    <name evidence="2" type="ORF">RM479_20855</name>
</gene>
<dbReference type="EMBL" id="JAVREP010000016">
    <property type="protein sequence ID" value="MDT0330877.1"/>
    <property type="molecule type" value="Genomic_DNA"/>
</dbReference>
<evidence type="ECO:0000256" key="1">
    <source>
        <dbReference type="SAM" id="MobiDB-lite"/>
    </source>
</evidence>
<protein>
    <recommendedName>
        <fullName evidence="4">Helix-turn-helix domain-containing protein</fullName>
    </recommendedName>
</protein>
<accession>A0ABU2ME37</accession>
<reference evidence="3" key="1">
    <citation type="submission" date="2023-07" db="EMBL/GenBank/DDBJ databases">
        <title>30 novel species of actinomycetes from the DSMZ collection.</title>
        <authorList>
            <person name="Nouioui I."/>
        </authorList>
    </citation>
    <scope>NUCLEOTIDE SEQUENCE [LARGE SCALE GENOMIC DNA]</scope>
    <source>
        <strain evidence="3">DSM 44743</strain>
    </source>
</reference>
<evidence type="ECO:0008006" key="4">
    <source>
        <dbReference type="Google" id="ProtNLM"/>
    </source>
</evidence>
<dbReference type="Gene3D" id="1.10.10.60">
    <property type="entry name" value="Homeodomain-like"/>
    <property type="match status" value="2"/>
</dbReference>
<feature type="region of interest" description="Disordered" evidence="1">
    <location>
        <begin position="49"/>
        <end position="68"/>
    </location>
</feature>
<organism evidence="2 3">
    <name type="scientific">Nocardiopsis lambiniae</name>
    <dbReference type="NCBI Taxonomy" id="3075539"/>
    <lineage>
        <taxon>Bacteria</taxon>
        <taxon>Bacillati</taxon>
        <taxon>Actinomycetota</taxon>
        <taxon>Actinomycetes</taxon>
        <taxon>Streptosporangiales</taxon>
        <taxon>Nocardiopsidaceae</taxon>
        <taxon>Nocardiopsis</taxon>
    </lineage>
</organism>
<name>A0ABU2ME37_9ACTN</name>
<proteinExistence type="predicted"/>